<dbReference type="EMBL" id="MU842878">
    <property type="protein sequence ID" value="KAK2028462.1"/>
    <property type="molecule type" value="Genomic_DNA"/>
</dbReference>
<dbReference type="PIRSF" id="PIRSF000137">
    <property type="entry name" value="Alcohol_oxidase"/>
    <property type="match status" value="1"/>
</dbReference>
<keyword evidence="6" id="KW-1185">Reference proteome</keyword>
<evidence type="ECO:0000256" key="2">
    <source>
        <dbReference type="PIRSR" id="PIRSR000137-1"/>
    </source>
</evidence>
<dbReference type="GO" id="GO:0050660">
    <property type="term" value="F:flavin adenine dinucleotide binding"/>
    <property type="evidence" value="ECO:0007669"/>
    <property type="project" value="InterPro"/>
</dbReference>
<evidence type="ECO:0000313" key="5">
    <source>
        <dbReference type="EMBL" id="KAK2028462.1"/>
    </source>
</evidence>
<dbReference type="SUPFAM" id="SSF51905">
    <property type="entry name" value="FAD/NAD(P)-binding domain"/>
    <property type="match status" value="1"/>
</dbReference>
<accession>A0AAD9HI49</accession>
<dbReference type="InterPro" id="IPR007867">
    <property type="entry name" value="GMC_OxRtase_C"/>
</dbReference>
<dbReference type="InterPro" id="IPR036188">
    <property type="entry name" value="FAD/NAD-bd_sf"/>
</dbReference>
<sequence length="613" mass="65199">MRALHWVVLAATSGSAVIIRPEQARTIKNSYDYVITGGGTAGLTLASRLSADPSNTVLVIEAGTPDNYEAAVMIPRFYLGASGFAPGTRYDWNLTSVPQTSLQGQTVNLTQGHAIGGSSTVSAMIFDRGMPSNYDAWAALGNPGWDFEALLPYFKKSETFTPASPENAATYGMTYDLACHGTEGPVQSSYLAWSHPNNTNFLDAMHGLGISTPIDQGCNPLGAYLTTHSIDPRNQSRSSARTSYYDKILGRPNLSIVTGNRATKLLFDTGGENPKAVAVEFSTGPGSTAQRVVASKEIIVAAGALNTPKLLQLSGIGPASVLSKYGIASIADIPGVGSNLQDHPFGLTLASLNNGIPANSDLDNATYDAEQGELYYSKRKGRWTDTIAEALAFIPLSNFTTSDTANRLLSTINSTAAQFLPPGTNETVASGYQKQVEQILKMHNDASTAGMELLYVDGGRSVINILMHPLSRGTVTINSSDPFLPPVIDPRYFSHPYDGQLLVESLRFNRRLLATGPIQALGAVETLPGAATQSDEAIMAFTQGVTSTEYHYSGTCAMLPRALGGVVDSELKVHGVDSLRVVDASIMPLVPSAHTQATVYAIAEKASLYIRHP</sequence>
<evidence type="ECO:0000259" key="4">
    <source>
        <dbReference type="PROSITE" id="PS00624"/>
    </source>
</evidence>
<feature type="domain" description="Glucose-methanol-choline oxidoreductase N-terminal" evidence="4">
    <location>
        <begin position="303"/>
        <end position="317"/>
    </location>
</feature>
<feature type="active site" description="Proton acceptor" evidence="2">
    <location>
        <position position="594"/>
    </location>
</feature>
<dbReference type="InterPro" id="IPR012132">
    <property type="entry name" value="GMC_OxRdtase"/>
</dbReference>
<feature type="chain" id="PRO_5042135793" evidence="3">
    <location>
        <begin position="17"/>
        <end position="613"/>
    </location>
</feature>
<dbReference type="InterPro" id="IPR000172">
    <property type="entry name" value="GMC_OxRdtase_N"/>
</dbReference>
<protein>
    <submittedName>
        <fullName evidence="5">Alcohol oxidase</fullName>
    </submittedName>
</protein>
<evidence type="ECO:0000256" key="1">
    <source>
        <dbReference type="ARBA" id="ARBA00010790"/>
    </source>
</evidence>
<dbReference type="GO" id="GO:0016614">
    <property type="term" value="F:oxidoreductase activity, acting on CH-OH group of donors"/>
    <property type="evidence" value="ECO:0007669"/>
    <property type="project" value="InterPro"/>
</dbReference>
<feature type="active site" description="Proton donor" evidence="2">
    <location>
        <position position="551"/>
    </location>
</feature>
<dbReference type="Gene3D" id="3.30.560.10">
    <property type="entry name" value="Glucose Oxidase, domain 3"/>
    <property type="match status" value="1"/>
</dbReference>
<feature type="signal peptide" evidence="3">
    <location>
        <begin position="1"/>
        <end position="16"/>
    </location>
</feature>
<proteinExistence type="inferred from homology"/>
<organism evidence="5 6">
    <name type="scientific">Colletotrichum zoysiae</name>
    <dbReference type="NCBI Taxonomy" id="1216348"/>
    <lineage>
        <taxon>Eukaryota</taxon>
        <taxon>Fungi</taxon>
        <taxon>Dikarya</taxon>
        <taxon>Ascomycota</taxon>
        <taxon>Pezizomycotina</taxon>
        <taxon>Sordariomycetes</taxon>
        <taxon>Hypocreomycetidae</taxon>
        <taxon>Glomerellales</taxon>
        <taxon>Glomerellaceae</taxon>
        <taxon>Colletotrichum</taxon>
        <taxon>Colletotrichum graminicola species complex</taxon>
    </lineage>
</organism>
<dbReference type="AlphaFoldDB" id="A0AAD9HI49"/>
<evidence type="ECO:0000256" key="3">
    <source>
        <dbReference type="SAM" id="SignalP"/>
    </source>
</evidence>
<dbReference type="PANTHER" id="PTHR11552:SF115">
    <property type="entry name" value="DEHYDROGENASE XPTC-RELATED"/>
    <property type="match status" value="1"/>
</dbReference>
<dbReference type="GO" id="GO:0044550">
    <property type="term" value="P:secondary metabolite biosynthetic process"/>
    <property type="evidence" value="ECO:0007669"/>
    <property type="project" value="TreeGrafter"/>
</dbReference>
<dbReference type="Proteomes" id="UP001232148">
    <property type="component" value="Unassembled WGS sequence"/>
</dbReference>
<keyword evidence="3" id="KW-0732">Signal</keyword>
<gene>
    <name evidence="5" type="ORF">LX32DRAFT_619060</name>
</gene>
<dbReference type="Pfam" id="PF00732">
    <property type="entry name" value="GMC_oxred_N"/>
    <property type="match status" value="1"/>
</dbReference>
<dbReference type="SUPFAM" id="SSF54373">
    <property type="entry name" value="FAD-linked reductases, C-terminal domain"/>
    <property type="match status" value="1"/>
</dbReference>
<dbReference type="PROSITE" id="PS00624">
    <property type="entry name" value="GMC_OXRED_2"/>
    <property type="match status" value="1"/>
</dbReference>
<evidence type="ECO:0000313" key="6">
    <source>
        <dbReference type="Proteomes" id="UP001232148"/>
    </source>
</evidence>
<dbReference type="PANTHER" id="PTHR11552">
    <property type="entry name" value="GLUCOSE-METHANOL-CHOLINE GMC OXIDOREDUCTASE"/>
    <property type="match status" value="1"/>
</dbReference>
<dbReference type="Pfam" id="PF05199">
    <property type="entry name" value="GMC_oxred_C"/>
    <property type="match status" value="1"/>
</dbReference>
<dbReference type="Gene3D" id="3.50.50.60">
    <property type="entry name" value="FAD/NAD(P)-binding domain"/>
    <property type="match status" value="1"/>
</dbReference>
<name>A0AAD9HI49_9PEZI</name>
<comment type="caution">
    <text evidence="5">The sequence shown here is derived from an EMBL/GenBank/DDBJ whole genome shotgun (WGS) entry which is preliminary data.</text>
</comment>
<comment type="similarity">
    <text evidence="1">Belongs to the GMC oxidoreductase family.</text>
</comment>
<reference evidence="5" key="1">
    <citation type="submission" date="2021-06" db="EMBL/GenBank/DDBJ databases">
        <title>Comparative genomics, transcriptomics and evolutionary studies reveal genomic signatures of adaptation to plant cell wall in hemibiotrophic fungi.</title>
        <authorList>
            <consortium name="DOE Joint Genome Institute"/>
            <person name="Baroncelli R."/>
            <person name="Diaz J.F."/>
            <person name="Benocci T."/>
            <person name="Peng M."/>
            <person name="Battaglia E."/>
            <person name="Haridas S."/>
            <person name="Andreopoulos W."/>
            <person name="Labutti K."/>
            <person name="Pangilinan J."/>
            <person name="Floch G.L."/>
            <person name="Makela M.R."/>
            <person name="Henrissat B."/>
            <person name="Grigoriev I.V."/>
            <person name="Crouch J.A."/>
            <person name="De Vries R.P."/>
            <person name="Sukno S.A."/>
            <person name="Thon M.R."/>
        </authorList>
    </citation>
    <scope>NUCLEOTIDE SEQUENCE</scope>
    <source>
        <strain evidence="5">MAFF235873</strain>
    </source>
</reference>